<dbReference type="EMBL" id="SPHZ02000010">
    <property type="protein sequence ID" value="KAF0894649.1"/>
    <property type="molecule type" value="Genomic_DNA"/>
</dbReference>
<dbReference type="AlphaFoldDB" id="A0A6G1C342"/>
<sequence length="174" mass="20538">MPFLPVREAVQTSVLARHWRHLWKSMPTLRIIDPWLLNWYCLKMMKRFVNYLVLFRDRIVPVDTCEIKFGAFVENTNYEPQVDLLIRYALSCQARILKVELDEENNSFGLDELPLISQHLMRLELSYVALIGNFLDFSSCPALEVLWIKHCYIHGQKISSQSLKELTIIDCIFF</sequence>
<comment type="caution">
    <text evidence="1">The sequence shown here is derived from an EMBL/GenBank/DDBJ whole genome shotgun (WGS) entry which is preliminary data.</text>
</comment>
<dbReference type="InterPro" id="IPR053197">
    <property type="entry name" value="F-box_SCFL_complex_component"/>
</dbReference>
<evidence type="ECO:0008006" key="3">
    <source>
        <dbReference type="Google" id="ProtNLM"/>
    </source>
</evidence>
<dbReference type="OrthoDB" id="692490at2759"/>
<name>A0A6G1C342_9ORYZ</name>
<gene>
    <name evidence="1" type="ORF">E2562_001942</name>
</gene>
<protein>
    <recommendedName>
        <fullName evidence="3">FBD domain-containing protein</fullName>
    </recommendedName>
</protein>
<dbReference type="PANTHER" id="PTHR34223:SF88">
    <property type="entry name" value="OS11G0200950 PROTEIN"/>
    <property type="match status" value="1"/>
</dbReference>
<dbReference type="PANTHER" id="PTHR34223">
    <property type="entry name" value="OS11G0201299 PROTEIN"/>
    <property type="match status" value="1"/>
</dbReference>
<dbReference type="Proteomes" id="UP000479710">
    <property type="component" value="Unassembled WGS sequence"/>
</dbReference>
<keyword evidence="2" id="KW-1185">Reference proteome</keyword>
<proteinExistence type="predicted"/>
<reference evidence="1 2" key="1">
    <citation type="submission" date="2019-11" db="EMBL/GenBank/DDBJ databases">
        <title>Whole genome sequence of Oryza granulata.</title>
        <authorList>
            <person name="Li W."/>
        </authorList>
    </citation>
    <scope>NUCLEOTIDE SEQUENCE [LARGE SCALE GENOMIC DNA]</scope>
    <source>
        <strain evidence="2">cv. Menghai</strain>
        <tissue evidence="1">Leaf</tissue>
    </source>
</reference>
<accession>A0A6G1C342</accession>
<evidence type="ECO:0000313" key="1">
    <source>
        <dbReference type="EMBL" id="KAF0894649.1"/>
    </source>
</evidence>
<organism evidence="1 2">
    <name type="scientific">Oryza meyeriana var. granulata</name>
    <dbReference type="NCBI Taxonomy" id="110450"/>
    <lineage>
        <taxon>Eukaryota</taxon>
        <taxon>Viridiplantae</taxon>
        <taxon>Streptophyta</taxon>
        <taxon>Embryophyta</taxon>
        <taxon>Tracheophyta</taxon>
        <taxon>Spermatophyta</taxon>
        <taxon>Magnoliopsida</taxon>
        <taxon>Liliopsida</taxon>
        <taxon>Poales</taxon>
        <taxon>Poaceae</taxon>
        <taxon>BOP clade</taxon>
        <taxon>Oryzoideae</taxon>
        <taxon>Oryzeae</taxon>
        <taxon>Oryzinae</taxon>
        <taxon>Oryza</taxon>
        <taxon>Oryza meyeriana</taxon>
    </lineage>
</organism>
<evidence type="ECO:0000313" key="2">
    <source>
        <dbReference type="Proteomes" id="UP000479710"/>
    </source>
</evidence>